<keyword evidence="1" id="KW-1133">Transmembrane helix</keyword>
<name>A0A850H0P0_9SPHN</name>
<organism evidence="2 3">
    <name type="scientific">Qipengyuania atrilutea</name>
    <dbReference type="NCBI Taxonomy" id="2744473"/>
    <lineage>
        <taxon>Bacteria</taxon>
        <taxon>Pseudomonadati</taxon>
        <taxon>Pseudomonadota</taxon>
        <taxon>Alphaproteobacteria</taxon>
        <taxon>Sphingomonadales</taxon>
        <taxon>Erythrobacteraceae</taxon>
        <taxon>Qipengyuania</taxon>
    </lineage>
</organism>
<dbReference type="InterPro" id="IPR021265">
    <property type="entry name" value="DUF2842"/>
</dbReference>
<keyword evidence="1" id="KW-0812">Transmembrane</keyword>
<protein>
    <submittedName>
        <fullName evidence="2">DUF2842 domain-containing protein</fullName>
    </submittedName>
</protein>
<sequence length="75" mass="8430">MRTEPTWRIPVGILGLLVGLAIYGIVIARYAPSIIGDWPALAQTLVYIVLGVLWLLPLRRFLIWMETGRWSAPGK</sequence>
<feature type="transmembrane region" description="Helical" evidence="1">
    <location>
        <begin position="12"/>
        <end position="32"/>
    </location>
</feature>
<comment type="caution">
    <text evidence="2">The sequence shown here is derived from an EMBL/GenBank/DDBJ whole genome shotgun (WGS) entry which is preliminary data.</text>
</comment>
<keyword evidence="3" id="KW-1185">Reference proteome</keyword>
<reference evidence="2 3" key="1">
    <citation type="submission" date="2020-06" db="EMBL/GenBank/DDBJ databases">
        <title>Altererythrobacter sp. HHU K3-1.</title>
        <authorList>
            <person name="Zhang D."/>
            <person name="Xue H."/>
        </authorList>
    </citation>
    <scope>NUCLEOTIDE SEQUENCE [LARGE SCALE GENOMIC DNA]</scope>
    <source>
        <strain evidence="2 3">HHU K3-1</strain>
    </source>
</reference>
<accession>A0A850H0P0</accession>
<dbReference type="RefSeq" id="WP_176266462.1">
    <property type="nucleotide sequence ID" value="NZ_JABWGV010000001.1"/>
</dbReference>
<evidence type="ECO:0000313" key="3">
    <source>
        <dbReference type="Proteomes" id="UP000561438"/>
    </source>
</evidence>
<proteinExistence type="predicted"/>
<evidence type="ECO:0000256" key="1">
    <source>
        <dbReference type="SAM" id="Phobius"/>
    </source>
</evidence>
<feature type="transmembrane region" description="Helical" evidence="1">
    <location>
        <begin position="38"/>
        <end position="56"/>
    </location>
</feature>
<dbReference type="EMBL" id="JABWGV010000001">
    <property type="protein sequence ID" value="NVD44197.1"/>
    <property type="molecule type" value="Genomic_DNA"/>
</dbReference>
<dbReference type="AlphaFoldDB" id="A0A850H0P0"/>
<dbReference type="Proteomes" id="UP000561438">
    <property type="component" value="Unassembled WGS sequence"/>
</dbReference>
<gene>
    <name evidence="2" type="ORF">HUV48_04080</name>
</gene>
<dbReference type="Pfam" id="PF11003">
    <property type="entry name" value="DUF2842"/>
    <property type="match status" value="1"/>
</dbReference>
<keyword evidence="1" id="KW-0472">Membrane</keyword>
<evidence type="ECO:0000313" key="2">
    <source>
        <dbReference type="EMBL" id="NVD44197.1"/>
    </source>
</evidence>